<gene>
    <name evidence="2" type="ORF">SARC_07287</name>
</gene>
<feature type="region of interest" description="Disordered" evidence="1">
    <location>
        <begin position="47"/>
        <end position="68"/>
    </location>
</feature>
<dbReference type="GeneID" id="25907791"/>
<dbReference type="EMBL" id="KQ242164">
    <property type="protein sequence ID" value="KNC80352.1"/>
    <property type="molecule type" value="Genomic_DNA"/>
</dbReference>
<dbReference type="AlphaFoldDB" id="A0A0L0FU45"/>
<evidence type="ECO:0000313" key="2">
    <source>
        <dbReference type="EMBL" id="KNC80352.1"/>
    </source>
</evidence>
<dbReference type="Proteomes" id="UP000054560">
    <property type="component" value="Unassembled WGS sequence"/>
</dbReference>
<protein>
    <submittedName>
        <fullName evidence="2">Uncharacterized protein</fullName>
    </submittedName>
</protein>
<reference evidence="2 3" key="1">
    <citation type="submission" date="2011-02" db="EMBL/GenBank/DDBJ databases">
        <title>The Genome Sequence of Sphaeroforma arctica JP610.</title>
        <authorList>
            <consortium name="The Broad Institute Genome Sequencing Platform"/>
            <person name="Russ C."/>
            <person name="Cuomo C."/>
            <person name="Young S.K."/>
            <person name="Zeng Q."/>
            <person name="Gargeya S."/>
            <person name="Alvarado L."/>
            <person name="Berlin A."/>
            <person name="Chapman S.B."/>
            <person name="Chen Z."/>
            <person name="Freedman E."/>
            <person name="Gellesch M."/>
            <person name="Goldberg J."/>
            <person name="Griggs A."/>
            <person name="Gujja S."/>
            <person name="Heilman E."/>
            <person name="Heiman D."/>
            <person name="Howarth C."/>
            <person name="Mehta T."/>
            <person name="Neiman D."/>
            <person name="Pearson M."/>
            <person name="Roberts A."/>
            <person name="Saif S."/>
            <person name="Shea T."/>
            <person name="Shenoy N."/>
            <person name="Sisk P."/>
            <person name="Stolte C."/>
            <person name="Sykes S."/>
            <person name="White J."/>
            <person name="Yandava C."/>
            <person name="Burger G."/>
            <person name="Gray M.W."/>
            <person name="Holland P.W.H."/>
            <person name="King N."/>
            <person name="Lang F.B.F."/>
            <person name="Roger A.J."/>
            <person name="Ruiz-Trillo I."/>
            <person name="Haas B."/>
            <person name="Nusbaum C."/>
            <person name="Birren B."/>
        </authorList>
    </citation>
    <scope>NUCLEOTIDE SEQUENCE [LARGE SCALE GENOMIC DNA]</scope>
    <source>
        <strain evidence="2 3">JP610</strain>
    </source>
</reference>
<name>A0A0L0FU45_9EUKA</name>
<accession>A0A0L0FU45</accession>
<feature type="compositionally biased region" description="Polar residues" evidence="1">
    <location>
        <begin position="47"/>
        <end position="60"/>
    </location>
</feature>
<feature type="compositionally biased region" description="Pro residues" evidence="1">
    <location>
        <begin position="120"/>
        <end position="131"/>
    </location>
</feature>
<proteinExistence type="predicted"/>
<evidence type="ECO:0000256" key="1">
    <source>
        <dbReference type="SAM" id="MobiDB-lite"/>
    </source>
</evidence>
<feature type="region of interest" description="Disordered" evidence="1">
    <location>
        <begin position="104"/>
        <end position="171"/>
    </location>
</feature>
<keyword evidence="3" id="KW-1185">Reference proteome</keyword>
<sequence>MLGQVKPPTKTFVTKDSLPNDQWKLDLQKSITDLSAQVNTLQANLNQMSGPALPNPNNDGPISKKPLADDQWKSTMHQMLTKLCVKVNNLESELRDLKLQTCAPLNEGTPHTIRIGSTSPPAPPAKIPRPKAPNSSSEPPSYCSKVDKPAKPSPKKGPTTPASQPLLQPPVPTHLLTKVMGRPMPDKTFHKMDDVTPVTPWAVEKTIAHLNKLKPCTVIIVRDHVLKKTITCSKCGEAGQNINTCDGDDVYESQ</sequence>
<evidence type="ECO:0000313" key="3">
    <source>
        <dbReference type="Proteomes" id="UP000054560"/>
    </source>
</evidence>
<organism evidence="2 3">
    <name type="scientific">Sphaeroforma arctica JP610</name>
    <dbReference type="NCBI Taxonomy" id="667725"/>
    <lineage>
        <taxon>Eukaryota</taxon>
        <taxon>Ichthyosporea</taxon>
        <taxon>Ichthyophonida</taxon>
        <taxon>Sphaeroforma</taxon>
    </lineage>
</organism>
<dbReference type="RefSeq" id="XP_014154254.1">
    <property type="nucleotide sequence ID" value="XM_014298779.1"/>
</dbReference>